<accession>A0A0N4Z8B3</accession>
<feature type="chain" id="PRO_5005891260" evidence="1">
    <location>
        <begin position="24"/>
        <end position="155"/>
    </location>
</feature>
<keyword evidence="2" id="KW-1185">Reference proteome</keyword>
<organism evidence="2 3">
    <name type="scientific">Parastrongyloides trichosuri</name>
    <name type="common">Possum-specific nematode worm</name>
    <dbReference type="NCBI Taxonomy" id="131310"/>
    <lineage>
        <taxon>Eukaryota</taxon>
        <taxon>Metazoa</taxon>
        <taxon>Ecdysozoa</taxon>
        <taxon>Nematoda</taxon>
        <taxon>Chromadorea</taxon>
        <taxon>Rhabditida</taxon>
        <taxon>Tylenchina</taxon>
        <taxon>Panagrolaimomorpha</taxon>
        <taxon>Strongyloidoidea</taxon>
        <taxon>Strongyloididae</taxon>
        <taxon>Parastrongyloides</taxon>
    </lineage>
</organism>
<sequence>MISRTLLLVIVIILNLTVLNCGATKVIVTGTLRCNGTLAQGFTASLCDGLTTKIPTDVQITGKDGVFVLTGNLTDASKRYRVTLYHNCTSNGSRSSEEQIYTKERDYSSSNSVTRITGSDQNIPSTIQSPFSESELKRVRQMGNPVHCGKNMANN</sequence>
<reference evidence="3" key="1">
    <citation type="submission" date="2017-02" db="UniProtKB">
        <authorList>
            <consortium name="WormBaseParasite"/>
        </authorList>
    </citation>
    <scope>IDENTIFICATION</scope>
</reference>
<dbReference type="WBParaSite" id="PTRK_0000350500.1">
    <property type="protein sequence ID" value="PTRK_0000350500.1"/>
    <property type="gene ID" value="PTRK_0000350500"/>
</dbReference>
<proteinExistence type="predicted"/>
<dbReference type="AlphaFoldDB" id="A0A0N4Z8B3"/>
<dbReference type="Proteomes" id="UP000038045">
    <property type="component" value="Unplaced"/>
</dbReference>
<name>A0A0N4Z8B3_PARTI</name>
<evidence type="ECO:0000256" key="1">
    <source>
        <dbReference type="SAM" id="SignalP"/>
    </source>
</evidence>
<evidence type="ECO:0000313" key="2">
    <source>
        <dbReference type="Proteomes" id="UP000038045"/>
    </source>
</evidence>
<evidence type="ECO:0000313" key="3">
    <source>
        <dbReference type="WBParaSite" id="PTRK_0000350500.1"/>
    </source>
</evidence>
<keyword evidence="1" id="KW-0732">Signal</keyword>
<protein>
    <submittedName>
        <fullName evidence="3">Transthyretin-like family protein</fullName>
    </submittedName>
</protein>
<feature type="signal peptide" evidence="1">
    <location>
        <begin position="1"/>
        <end position="23"/>
    </location>
</feature>